<gene>
    <name evidence="2" type="ORF">KS419_14355</name>
</gene>
<evidence type="ECO:0000259" key="1">
    <source>
        <dbReference type="Pfam" id="PF19912"/>
    </source>
</evidence>
<organism evidence="2 3">
    <name type="scientific">Evansella tamaricis</name>
    <dbReference type="NCBI Taxonomy" id="2069301"/>
    <lineage>
        <taxon>Bacteria</taxon>
        <taxon>Bacillati</taxon>
        <taxon>Bacillota</taxon>
        <taxon>Bacilli</taxon>
        <taxon>Bacillales</taxon>
        <taxon>Bacillaceae</taxon>
        <taxon>Evansella</taxon>
    </lineage>
</organism>
<dbReference type="EMBL" id="JAHQCS010000115">
    <property type="protein sequence ID" value="MBU9712909.1"/>
    <property type="molecule type" value="Genomic_DNA"/>
</dbReference>
<accession>A0ABS6JGV6</accession>
<keyword evidence="3" id="KW-1185">Reference proteome</keyword>
<comment type="caution">
    <text evidence="2">The sequence shown here is derived from an EMBL/GenBank/DDBJ whole genome shotgun (WGS) entry which is preliminary data.</text>
</comment>
<sequence length="71" mass="8387">MVNLNDNEIEAEIQISPDDIHYYTDIRSEVICPFGMEVFVPQRFLQFVRVVITVRELCESAKLKVYMQAQY</sequence>
<reference evidence="2 3" key="1">
    <citation type="submission" date="2021-06" db="EMBL/GenBank/DDBJ databases">
        <title>Bacillus sp. RD4P76, an endophyte from a halophyte.</title>
        <authorList>
            <person name="Sun J.-Q."/>
        </authorList>
    </citation>
    <scope>NUCLEOTIDE SEQUENCE [LARGE SCALE GENOMIC DNA]</scope>
    <source>
        <strain evidence="2 3">CGMCC 1.15917</strain>
    </source>
</reference>
<dbReference type="InterPro" id="IPR045965">
    <property type="entry name" value="DUF6385"/>
</dbReference>
<dbReference type="Proteomes" id="UP000784880">
    <property type="component" value="Unassembled WGS sequence"/>
</dbReference>
<evidence type="ECO:0000313" key="3">
    <source>
        <dbReference type="Proteomes" id="UP000784880"/>
    </source>
</evidence>
<feature type="domain" description="DUF6385" evidence="1">
    <location>
        <begin position="2"/>
        <end position="70"/>
    </location>
</feature>
<protein>
    <recommendedName>
        <fullName evidence="1">DUF6385 domain-containing protein</fullName>
    </recommendedName>
</protein>
<name>A0ABS6JGV6_9BACI</name>
<dbReference type="Pfam" id="PF19912">
    <property type="entry name" value="DUF6385"/>
    <property type="match status" value="1"/>
</dbReference>
<evidence type="ECO:0000313" key="2">
    <source>
        <dbReference type="EMBL" id="MBU9712909.1"/>
    </source>
</evidence>
<proteinExistence type="predicted"/>